<evidence type="ECO:0000313" key="2">
    <source>
        <dbReference type="EMBL" id="PWW74528.1"/>
    </source>
</evidence>
<gene>
    <name evidence="2" type="ORF">C7212DRAFT_327041</name>
</gene>
<organism evidence="2 3">
    <name type="scientific">Tuber magnatum</name>
    <name type="common">white Piedmont truffle</name>
    <dbReference type="NCBI Taxonomy" id="42249"/>
    <lineage>
        <taxon>Eukaryota</taxon>
        <taxon>Fungi</taxon>
        <taxon>Dikarya</taxon>
        <taxon>Ascomycota</taxon>
        <taxon>Pezizomycotina</taxon>
        <taxon>Pezizomycetes</taxon>
        <taxon>Pezizales</taxon>
        <taxon>Tuberaceae</taxon>
        <taxon>Tuber</taxon>
    </lineage>
</organism>
<dbReference type="EMBL" id="PYWC01000060">
    <property type="protein sequence ID" value="PWW74528.1"/>
    <property type="molecule type" value="Genomic_DNA"/>
</dbReference>
<feature type="region of interest" description="Disordered" evidence="1">
    <location>
        <begin position="1"/>
        <end position="22"/>
    </location>
</feature>
<protein>
    <submittedName>
        <fullName evidence="2">Uncharacterized protein</fullName>
    </submittedName>
</protein>
<dbReference type="Proteomes" id="UP000246991">
    <property type="component" value="Unassembled WGS sequence"/>
</dbReference>
<evidence type="ECO:0000313" key="3">
    <source>
        <dbReference type="Proteomes" id="UP000246991"/>
    </source>
</evidence>
<name>A0A317SJR4_9PEZI</name>
<reference evidence="2 3" key="1">
    <citation type="submission" date="2018-03" db="EMBL/GenBank/DDBJ databases">
        <title>Genomes of Pezizomycetes fungi and the evolution of truffles.</title>
        <authorList>
            <person name="Murat C."/>
            <person name="Payen T."/>
            <person name="Noel B."/>
            <person name="Kuo A."/>
            <person name="Martin F.M."/>
        </authorList>
    </citation>
    <scope>NUCLEOTIDE SEQUENCE [LARGE SCALE GENOMIC DNA]</scope>
    <source>
        <strain evidence="2">091103-1</strain>
    </source>
</reference>
<evidence type="ECO:0000256" key="1">
    <source>
        <dbReference type="SAM" id="MobiDB-lite"/>
    </source>
</evidence>
<accession>A0A317SJR4</accession>
<keyword evidence="3" id="KW-1185">Reference proteome</keyword>
<sequence>MTLHFSPPVHQKRPPAHPPTQRQHIAFLLLPFPADPLASSTVTHYRPVPSRVR</sequence>
<feature type="non-terminal residue" evidence="2">
    <location>
        <position position="53"/>
    </location>
</feature>
<dbReference type="AlphaFoldDB" id="A0A317SJR4"/>
<comment type="caution">
    <text evidence="2">The sequence shown here is derived from an EMBL/GenBank/DDBJ whole genome shotgun (WGS) entry which is preliminary data.</text>
</comment>
<proteinExistence type="predicted"/>